<protein>
    <recommendedName>
        <fullName evidence="3">YdbS-like PH domain-containing protein</fullName>
    </recommendedName>
</protein>
<accession>A0A1U9K488</accession>
<evidence type="ECO:0000313" key="4">
    <source>
        <dbReference type="EMBL" id="AQS54844.1"/>
    </source>
</evidence>
<feature type="transmembrane region" description="Helical" evidence="2">
    <location>
        <begin position="247"/>
        <end position="269"/>
    </location>
</feature>
<dbReference type="AlphaFoldDB" id="A0A1U9K488"/>
<feature type="transmembrane region" description="Helical" evidence="2">
    <location>
        <begin position="405"/>
        <end position="423"/>
    </location>
</feature>
<keyword evidence="5" id="KW-1185">Reference proteome</keyword>
<keyword evidence="2" id="KW-1133">Transmembrane helix</keyword>
<organism evidence="4 5">
    <name type="scientific">Novibacillus thermophilus</name>
    <dbReference type="NCBI Taxonomy" id="1471761"/>
    <lineage>
        <taxon>Bacteria</taxon>
        <taxon>Bacillati</taxon>
        <taxon>Bacillota</taxon>
        <taxon>Bacilli</taxon>
        <taxon>Bacillales</taxon>
        <taxon>Thermoactinomycetaceae</taxon>
        <taxon>Novibacillus</taxon>
    </lineage>
</organism>
<evidence type="ECO:0000313" key="5">
    <source>
        <dbReference type="Proteomes" id="UP000188603"/>
    </source>
</evidence>
<feature type="transmembrane region" description="Helical" evidence="2">
    <location>
        <begin position="198"/>
        <end position="222"/>
    </location>
</feature>
<evidence type="ECO:0000259" key="3">
    <source>
        <dbReference type="Pfam" id="PF03703"/>
    </source>
</evidence>
<feature type="domain" description="YdbS-like PH" evidence="3">
    <location>
        <begin position="273"/>
        <end position="351"/>
    </location>
</feature>
<feature type="region of interest" description="Disordered" evidence="1">
    <location>
        <begin position="162"/>
        <end position="183"/>
    </location>
</feature>
<feature type="transmembrane region" description="Helical" evidence="2">
    <location>
        <begin position="20"/>
        <end position="37"/>
    </location>
</feature>
<evidence type="ECO:0000256" key="2">
    <source>
        <dbReference type="SAM" id="Phobius"/>
    </source>
</evidence>
<feature type="transmembrane region" description="Helical" evidence="2">
    <location>
        <begin position="381"/>
        <end position="399"/>
    </location>
</feature>
<name>A0A1U9K488_9BACL</name>
<keyword evidence="2" id="KW-0472">Membrane</keyword>
<proteinExistence type="predicted"/>
<feature type="transmembrane region" description="Helical" evidence="2">
    <location>
        <begin position="43"/>
        <end position="71"/>
    </location>
</feature>
<evidence type="ECO:0000256" key="1">
    <source>
        <dbReference type="SAM" id="MobiDB-lite"/>
    </source>
</evidence>
<dbReference type="Proteomes" id="UP000188603">
    <property type="component" value="Chromosome"/>
</dbReference>
<dbReference type="PIRSF" id="PIRSF026631">
    <property type="entry name" value="UCP026631"/>
    <property type="match status" value="1"/>
</dbReference>
<dbReference type="EMBL" id="CP019699">
    <property type="protein sequence ID" value="AQS54844.1"/>
    <property type="molecule type" value="Genomic_DNA"/>
</dbReference>
<reference evidence="4 5" key="1">
    <citation type="journal article" date="2015" name="Int. J. Syst. Evol. Microbiol.">
        <title>Novibacillus thermophilus gen. nov., sp. nov., a Gram-staining-negative and moderately thermophilic member of the family Thermoactinomycetaceae.</title>
        <authorList>
            <person name="Yang G."/>
            <person name="Chen J."/>
            <person name="Zhou S."/>
        </authorList>
    </citation>
    <scope>NUCLEOTIDE SEQUENCE [LARGE SCALE GENOMIC DNA]</scope>
    <source>
        <strain evidence="4 5">SG-1</strain>
    </source>
</reference>
<gene>
    <name evidence="4" type="ORF">B0W44_02725</name>
</gene>
<keyword evidence="2" id="KW-0812">Transmembrane</keyword>
<dbReference type="PANTHER" id="PTHR34473:SF2">
    <property type="entry name" value="UPF0699 TRANSMEMBRANE PROTEIN YDBT"/>
    <property type="match status" value="1"/>
</dbReference>
<dbReference type="Pfam" id="PF03703">
    <property type="entry name" value="bPH_2"/>
    <property type="match status" value="3"/>
</dbReference>
<feature type="domain" description="YdbS-like PH" evidence="3">
    <location>
        <begin position="73"/>
        <end position="151"/>
    </location>
</feature>
<dbReference type="InterPro" id="IPR005182">
    <property type="entry name" value="YdbS-like_PH"/>
</dbReference>
<dbReference type="PANTHER" id="PTHR34473">
    <property type="entry name" value="UPF0699 TRANSMEMBRANE PROTEIN YDBS"/>
    <property type="match status" value="1"/>
</dbReference>
<dbReference type="KEGG" id="ntr:B0W44_02725"/>
<feature type="domain" description="YdbS-like PH" evidence="3">
    <location>
        <begin position="430"/>
        <end position="501"/>
    </location>
</feature>
<dbReference type="STRING" id="1471761.B0W44_02725"/>
<dbReference type="InterPro" id="IPR014529">
    <property type="entry name" value="UCP026631"/>
</dbReference>
<sequence length="513" mass="57206">MMSEPRRLHPATVLMYTLRLVRQFIIPVALFVFFQANGEDGPVLASVAMGVVWFAVGVIVLIAGSAAWGYIAWRHYTYRIENGEFRIEHGVLNKKRRYIPLERIQTVDFVEGIVHRLFRVVKVRVETAGGTEPEANLEAVARPEAEQLRHFLNAMRNEPDSPSAFDGAAAGEQGETDGQSSAAFGADSCERRITLRELLIAGVTSGSVGVIFSLVGGAFSFFDDLLPLDDVVDRIGNYVSGQVTVPFIALIAVTALVVAWLAATLSVALKFGNFRVKRAGDYLSVERGLLERRRSTLPIKRIQSVRLVEGVLRQPFGYVTVHVVSAGYGGSGSDSYEEDATVIFPLMAKKDVVPFLDRFVPEFAPEDVKLERLPRRAWRRFVVPGVAVSALVALLLSYFFDPWGWLSWILVPLAVGYGTMCYSDEGWHLAYHHLVVRSRSIARTTAVVTRRRIQSSTLKQSPFQLKADLATFQVNVASGSTGKRFSVRHVDRRDGERLLEWASHRRNRQVKRS</sequence>